<name>A0ACB6F2X0_9PLEO</name>
<dbReference type="Proteomes" id="UP000293547">
    <property type="component" value="Unassembled WGS sequence"/>
</dbReference>
<sequence>MDRRRKTSFSFVNLTHPDDLKDENTRLHIRSLAMTEVGKSRRKPRTKRERNEIILEFRKPDEMRLGIERLGGQADPFSPYPFDLDESARMLVANIFSPNTNHASQLLGSWYPVGLSSAASFHHVLANSHNFLSQKRNGRFPSQDDHIALTHRQKAFRCTIEMMKDSSRHKSDEMIGAVVSMMSHLALLGSFGNGDWDNHRNAFAKIIALRGGYDTVVNESLRITITWVDLIGCFAQDVPPIVPMPSRWEYDSKSPQHSPRPSSAISLLWKQQMIGTVDWISVFDDIVQFISLDRTFAVEQKQLACTSGSWMEPTVYKLLAIRPLQNGSQSEHEMEEICRLGTLLFLAPFWRALGQSPVRTAAISRNLFFLLGRNHVEWGQLNPLLIWILYFAAIETENHVERSHFVLMLSAVLKSMNLEEWDEIMRIVQGVLWAENIFAGSDRLICDQVMRAMNYNSVAHGLLEAAPAPIEWY</sequence>
<protein>
    <submittedName>
        <fullName evidence="1">Uncharacterized protein</fullName>
    </submittedName>
</protein>
<dbReference type="EMBL" id="PDWZ02000022">
    <property type="protein sequence ID" value="KAB2098754.1"/>
    <property type="molecule type" value="Genomic_DNA"/>
</dbReference>
<comment type="caution">
    <text evidence="1">The sequence shown here is derived from an EMBL/GenBank/DDBJ whole genome shotgun (WGS) entry which is preliminary data.</text>
</comment>
<keyword evidence="2" id="KW-1185">Reference proteome</keyword>
<proteinExistence type="predicted"/>
<evidence type="ECO:0000313" key="1">
    <source>
        <dbReference type="EMBL" id="KAB2098754.1"/>
    </source>
</evidence>
<reference evidence="1 2" key="1">
    <citation type="journal article" date="2019" name="bioRxiv">
        <title>Genomics, evolutionary history and diagnostics of the Alternaria alternata species group including apple and Asian pear pathotypes.</title>
        <authorList>
            <person name="Armitage A.D."/>
            <person name="Cockerton H.M."/>
            <person name="Sreenivasaprasad S."/>
            <person name="Woodhall J.W."/>
            <person name="Lane C.R."/>
            <person name="Harrison R.J."/>
            <person name="Clarkson J.P."/>
        </authorList>
    </citation>
    <scope>NUCLEOTIDE SEQUENCE [LARGE SCALE GENOMIC DNA]</scope>
    <source>
        <strain evidence="1 2">FERA 650</strain>
    </source>
</reference>
<evidence type="ECO:0000313" key="2">
    <source>
        <dbReference type="Proteomes" id="UP000293547"/>
    </source>
</evidence>
<organism evidence="1 2">
    <name type="scientific">Alternaria gaisen</name>
    <dbReference type="NCBI Taxonomy" id="167740"/>
    <lineage>
        <taxon>Eukaryota</taxon>
        <taxon>Fungi</taxon>
        <taxon>Dikarya</taxon>
        <taxon>Ascomycota</taxon>
        <taxon>Pezizomycotina</taxon>
        <taxon>Dothideomycetes</taxon>
        <taxon>Pleosporomycetidae</taxon>
        <taxon>Pleosporales</taxon>
        <taxon>Pleosporineae</taxon>
        <taxon>Pleosporaceae</taxon>
        <taxon>Alternaria</taxon>
        <taxon>Alternaria sect. Alternaria</taxon>
    </lineage>
</organism>
<accession>A0ACB6F2X0</accession>
<gene>
    <name evidence="1" type="ORF">AG0111_0g12988</name>
</gene>